<keyword evidence="8" id="KW-0319">Glycerol metabolism</keyword>
<evidence type="ECO:0000256" key="5">
    <source>
        <dbReference type="ARBA" id="ARBA00022516"/>
    </source>
</evidence>
<keyword evidence="12 14" id="KW-0472">Membrane</keyword>
<keyword evidence="11" id="KW-0443">Lipid metabolism</keyword>
<feature type="region of interest" description="Disordered" evidence="15">
    <location>
        <begin position="27"/>
        <end position="77"/>
    </location>
</feature>
<sequence length="485" mass="53951">MAEKWTAWKKSGGLLWKTFRVDCASESTKAAPISSAPRTSEDAPVRQTGPGSSVIAVLPSEDGKGKEEEGEVGEGGGRIVKGEERQEILEETDIEIEDLDLTLPEGAVLLFHRQRDGPWWKRIISFLAVSLFVLIFVVGCLVFPLWVLSLLSSVAPSLGTVAPFPFSFLGPTSLSVSTVLLCLPHLFSAVGMSDPRTLHDKRGLLVGQRAVMKLLEWVRDWMAAGSAMVLDTDGVLKAGEGGQAPTMVCLHPHGIFTLGLTMLGPLFEVKDFTLVFAHFLYWLQPVLRLLLDPILKTASASRASVNALMRSKRNFAIIPGGFHEAVITKRATDRVFLSKRKGFVKFALRHGYSLTPVYVFGETDSYTNLQGGWGVRFLLSALQLPAVAFWGLWFSPLTPRRARLVAVVGDPIQLPRVENPSKQQVDDWHRQYVDALQRLYNKYKHAYYRAEQHRQHGLHPAKCPPSPRFDCKACVAVDRRKLEVW</sequence>
<evidence type="ECO:0000256" key="14">
    <source>
        <dbReference type="RuleBase" id="RU367023"/>
    </source>
</evidence>
<evidence type="ECO:0000256" key="4">
    <source>
        <dbReference type="ARBA" id="ARBA00005420"/>
    </source>
</evidence>
<keyword evidence="13" id="KW-0012">Acyltransferase</keyword>
<dbReference type="EMBL" id="CDMZ01000754">
    <property type="protein sequence ID" value="CEM20849.1"/>
    <property type="molecule type" value="Genomic_DNA"/>
</dbReference>
<evidence type="ECO:0000256" key="15">
    <source>
        <dbReference type="SAM" id="MobiDB-lite"/>
    </source>
</evidence>
<keyword evidence="5" id="KW-0444">Lipid biosynthesis</keyword>
<dbReference type="GO" id="GO:0005789">
    <property type="term" value="C:endoplasmic reticulum membrane"/>
    <property type="evidence" value="ECO:0007669"/>
    <property type="project" value="UniProtKB-SubCell"/>
</dbReference>
<evidence type="ECO:0000256" key="9">
    <source>
        <dbReference type="ARBA" id="ARBA00022824"/>
    </source>
</evidence>
<evidence type="ECO:0000256" key="12">
    <source>
        <dbReference type="ARBA" id="ARBA00023136"/>
    </source>
</evidence>
<name>A0A0G4FZ23_9ALVE</name>
<keyword evidence="7 14" id="KW-0812">Transmembrane</keyword>
<accession>A0A0G4FZ23</accession>
<feature type="transmembrane region" description="Helical" evidence="14">
    <location>
        <begin position="373"/>
        <end position="394"/>
    </location>
</feature>
<dbReference type="VEuPathDB" id="CryptoDB:Cvel_19482"/>
<evidence type="ECO:0000256" key="7">
    <source>
        <dbReference type="ARBA" id="ARBA00022692"/>
    </source>
</evidence>
<feature type="transmembrane region" description="Helical" evidence="14">
    <location>
        <begin position="123"/>
        <end position="148"/>
    </location>
</feature>
<comment type="pathway">
    <text evidence="2">Glycerolipid metabolism; triacylglycerol biosynthesis.</text>
</comment>
<evidence type="ECO:0000256" key="3">
    <source>
        <dbReference type="ARBA" id="ARBA00005189"/>
    </source>
</evidence>
<dbReference type="PANTHER" id="PTHR12317">
    <property type="entry name" value="DIACYLGLYCEROL O-ACYLTRANSFERASE"/>
    <property type="match status" value="1"/>
</dbReference>
<dbReference type="Pfam" id="PF03982">
    <property type="entry name" value="DAGAT"/>
    <property type="match status" value="1"/>
</dbReference>
<dbReference type="GO" id="GO:0019432">
    <property type="term" value="P:triglyceride biosynthetic process"/>
    <property type="evidence" value="ECO:0007669"/>
    <property type="project" value="TreeGrafter"/>
</dbReference>
<evidence type="ECO:0000256" key="6">
    <source>
        <dbReference type="ARBA" id="ARBA00022679"/>
    </source>
</evidence>
<protein>
    <recommendedName>
        <fullName evidence="14">Acyltransferase</fullName>
        <ecNumber evidence="14">2.3.1.-</ecNumber>
    </recommendedName>
</protein>
<dbReference type="GO" id="GO:0004144">
    <property type="term" value="F:diacylglycerol O-acyltransferase activity"/>
    <property type="evidence" value="ECO:0007669"/>
    <property type="project" value="TreeGrafter"/>
</dbReference>
<dbReference type="InterPro" id="IPR007130">
    <property type="entry name" value="DAGAT"/>
</dbReference>
<proteinExistence type="inferred from homology"/>
<evidence type="ECO:0000256" key="8">
    <source>
        <dbReference type="ARBA" id="ARBA00022798"/>
    </source>
</evidence>
<comment type="similarity">
    <text evidence="4 14">Belongs to the diacylglycerol acyltransferase family.</text>
</comment>
<dbReference type="EC" id="2.3.1.-" evidence="14"/>
<comment type="pathway">
    <text evidence="3">Lipid metabolism.</text>
</comment>
<organism evidence="16">
    <name type="scientific">Chromera velia CCMP2878</name>
    <dbReference type="NCBI Taxonomy" id="1169474"/>
    <lineage>
        <taxon>Eukaryota</taxon>
        <taxon>Sar</taxon>
        <taxon>Alveolata</taxon>
        <taxon>Colpodellida</taxon>
        <taxon>Chromeraceae</taxon>
        <taxon>Chromera</taxon>
    </lineage>
</organism>
<keyword evidence="9 14" id="KW-0256">Endoplasmic reticulum</keyword>
<feature type="transmembrane region" description="Helical" evidence="14">
    <location>
        <begin position="168"/>
        <end position="192"/>
    </location>
</feature>
<keyword evidence="6 14" id="KW-0808">Transferase</keyword>
<evidence type="ECO:0000313" key="16">
    <source>
        <dbReference type="EMBL" id="CEM20849.1"/>
    </source>
</evidence>
<dbReference type="AlphaFoldDB" id="A0A0G4FZ23"/>
<dbReference type="GO" id="GO:0006071">
    <property type="term" value="P:glycerol metabolic process"/>
    <property type="evidence" value="ECO:0007669"/>
    <property type="project" value="UniProtKB-KW"/>
</dbReference>
<evidence type="ECO:0000256" key="13">
    <source>
        <dbReference type="ARBA" id="ARBA00023315"/>
    </source>
</evidence>
<evidence type="ECO:0000256" key="2">
    <source>
        <dbReference type="ARBA" id="ARBA00004771"/>
    </source>
</evidence>
<evidence type="ECO:0000256" key="11">
    <source>
        <dbReference type="ARBA" id="ARBA00023098"/>
    </source>
</evidence>
<keyword evidence="10 14" id="KW-1133">Transmembrane helix</keyword>
<reference evidence="16" key="1">
    <citation type="submission" date="2014-11" db="EMBL/GenBank/DDBJ databases">
        <authorList>
            <person name="Otto D Thomas"/>
            <person name="Naeem Raeece"/>
        </authorList>
    </citation>
    <scope>NUCLEOTIDE SEQUENCE</scope>
</reference>
<comment type="subcellular location">
    <subcellularLocation>
        <location evidence="1 14">Endoplasmic reticulum membrane</location>
        <topology evidence="1 14">Multi-pass membrane protein</topology>
    </subcellularLocation>
</comment>
<dbReference type="PANTHER" id="PTHR12317:SF0">
    <property type="entry name" value="ACYLTRANSFERASE"/>
    <property type="match status" value="1"/>
</dbReference>
<dbReference type="CDD" id="cd07987">
    <property type="entry name" value="LPLAT_MGAT-like"/>
    <property type="match status" value="1"/>
</dbReference>
<evidence type="ECO:0000256" key="10">
    <source>
        <dbReference type="ARBA" id="ARBA00022989"/>
    </source>
</evidence>
<gene>
    <name evidence="16" type="ORF">Cvel_19482</name>
</gene>
<evidence type="ECO:0000256" key="1">
    <source>
        <dbReference type="ARBA" id="ARBA00004477"/>
    </source>
</evidence>